<evidence type="ECO:0000313" key="2">
    <source>
        <dbReference type="EMBL" id="TNN41889.1"/>
    </source>
</evidence>
<accession>A0A4Z2FL52</accession>
<evidence type="ECO:0000313" key="3">
    <source>
        <dbReference type="Proteomes" id="UP000314294"/>
    </source>
</evidence>
<evidence type="ECO:0000256" key="1">
    <source>
        <dbReference type="SAM" id="MobiDB-lite"/>
    </source>
</evidence>
<proteinExistence type="predicted"/>
<dbReference type="AlphaFoldDB" id="A0A4Z2FL52"/>
<reference evidence="2 3" key="1">
    <citation type="submission" date="2019-03" db="EMBL/GenBank/DDBJ databases">
        <title>First draft genome of Liparis tanakae, snailfish: a comprehensive survey of snailfish specific genes.</title>
        <authorList>
            <person name="Kim W."/>
            <person name="Song I."/>
            <person name="Jeong J.-H."/>
            <person name="Kim D."/>
            <person name="Kim S."/>
            <person name="Ryu S."/>
            <person name="Song J.Y."/>
            <person name="Lee S.K."/>
        </authorList>
    </citation>
    <scope>NUCLEOTIDE SEQUENCE [LARGE SCALE GENOMIC DNA]</scope>
    <source>
        <tissue evidence="2">Muscle</tissue>
    </source>
</reference>
<dbReference type="Proteomes" id="UP000314294">
    <property type="component" value="Unassembled WGS sequence"/>
</dbReference>
<gene>
    <name evidence="2" type="ORF">EYF80_047956</name>
</gene>
<name>A0A4Z2FL52_9TELE</name>
<comment type="caution">
    <text evidence="2">The sequence shown here is derived from an EMBL/GenBank/DDBJ whole genome shotgun (WGS) entry which is preliminary data.</text>
</comment>
<protein>
    <submittedName>
        <fullName evidence="2">Uncharacterized protein</fullName>
    </submittedName>
</protein>
<dbReference type="EMBL" id="SRLO01001075">
    <property type="protein sequence ID" value="TNN41889.1"/>
    <property type="molecule type" value="Genomic_DNA"/>
</dbReference>
<keyword evidence="3" id="KW-1185">Reference proteome</keyword>
<organism evidence="2 3">
    <name type="scientific">Liparis tanakae</name>
    <name type="common">Tanaka's snailfish</name>
    <dbReference type="NCBI Taxonomy" id="230148"/>
    <lineage>
        <taxon>Eukaryota</taxon>
        <taxon>Metazoa</taxon>
        <taxon>Chordata</taxon>
        <taxon>Craniata</taxon>
        <taxon>Vertebrata</taxon>
        <taxon>Euteleostomi</taxon>
        <taxon>Actinopterygii</taxon>
        <taxon>Neopterygii</taxon>
        <taxon>Teleostei</taxon>
        <taxon>Neoteleostei</taxon>
        <taxon>Acanthomorphata</taxon>
        <taxon>Eupercaria</taxon>
        <taxon>Perciformes</taxon>
        <taxon>Cottioidei</taxon>
        <taxon>Cottales</taxon>
        <taxon>Liparidae</taxon>
        <taxon>Liparis</taxon>
    </lineage>
</organism>
<sequence length="87" mass="10001">MPGEQRQRAFARLECQTRGRVADLVAKHESRDPGHQLGEEDERQEHGILQREEGDQLQHQNNLHLNASVIIIKYEKYPQGATMLGNE</sequence>
<feature type="region of interest" description="Disordered" evidence="1">
    <location>
        <begin position="27"/>
        <end position="47"/>
    </location>
</feature>